<keyword evidence="2 5" id="KW-0813">Transport</keyword>
<evidence type="ECO:0000256" key="2">
    <source>
        <dbReference type="ARBA" id="ARBA00022448"/>
    </source>
</evidence>
<dbReference type="SUPFAM" id="SSF53807">
    <property type="entry name" value="Helical backbone' metal receptor"/>
    <property type="match status" value="1"/>
</dbReference>
<feature type="chain" id="PRO_5047422499" evidence="6">
    <location>
        <begin position="20"/>
        <end position="313"/>
    </location>
</feature>
<dbReference type="InterPro" id="IPR006129">
    <property type="entry name" value="AdhesinB"/>
</dbReference>
<dbReference type="PRINTS" id="PR00691">
    <property type="entry name" value="ADHESINB"/>
</dbReference>
<sequence length="313" mass="35067">MKKTLVLASVIFSILLLTACGDREDSDSEKSADNKLQVVTSFTVLKDMAEQIGGDYVEVHNLVPTGTEPHDYEPVPEDNKQAADADVLLYNGLNLEGGEDGWFFKMIDAVGQDESHVFSASKGIEPLYIGGGDHKTEQNPHDFIDPDNGLKMAANIRDALIEADPDREDAYKQQGDEFMDRLKEVEQDYDQKLGNIPEEDRILVTSERSYQYLADHYGFKEGYLYEIDTQENGTPEQIKDLVAFIEKNAPPALFVESNHDKRPMKTVSNESGVPIYDKPIYSGEIGAQGEEADTYIKYLNYNLDVIYTGLTDN</sequence>
<gene>
    <name evidence="7" type="ORF">ACFQU8_02625</name>
</gene>
<protein>
    <submittedName>
        <fullName evidence="7">Metal ABC transporter solute-binding protein, Zn/Mn family</fullName>
    </submittedName>
</protein>
<dbReference type="InterPro" id="IPR006128">
    <property type="entry name" value="Lipoprotein_PsaA-like"/>
</dbReference>
<evidence type="ECO:0000313" key="8">
    <source>
        <dbReference type="Proteomes" id="UP001596620"/>
    </source>
</evidence>
<dbReference type="PANTHER" id="PTHR42953:SF1">
    <property type="entry name" value="METAL-BINDING PROTEIN HI_0362-RELATED"/>
    <property type="match status" value="1"/>
</dbReference>
<keyword evidence="8" id="KW-1185">Reference proteome</keyword>
<dbReference type="InterPro" id="IPR050492">
    <property type="entry name" value="Bact_metal-bind_prot9"/>
</dbReference>
<comment type="subcellular location">
    <subcellularLocation>
        <location evidence="1">Cell envelope</location>
    </subcellularLocation>
</comment>
<dbReference type="RefSeq" id="WP_382357616.1">
    <property type="nucleotide sequence ID" value="NZ_JBHTGR010000004.1"/>
</dbReference>
<proteinExistence type="inferred from homology"/>
<dbReference type="PRINTS" id="PR00690">
    <property type="entry name" value="ADHESNFAMILY"/>
</dbReference>
<evidence type="ECO:0000256" key="3">
    <source>
        <dbReference type="ARBA" id="ARBA00022723"/>
    </source>
</evidence>
<comment type="caution">
    <text evidence="7">The sequence shown here is derived from an EMBL/GenBank/DDBJ whole genome shotgun (WGS) entry which is preliminary data.</text>
</comment>
<dbReference type="EMBL" id="JBHTGR010000004">
    <property type="protein sequence ID" value="MFC7746134.1"/>
    <property type="molecule type" value="Genomic_DNA"/>
</dbReference>
<evidence type="ECO:0000256" key="6">
    <source>
        <dbReference type="SAM" id="SignalP"/>
    </source>
</evidence>
<dbReference type="Gene3D" id="3.40.50.1980">
    <property type="entry name" value="Nitrogenase molybdenum iron protein domain"/>
    <property type="match status" value="2"/>
</dbReference>
<reference evidence="8" key="1">
    <citation type="journal article" date="2019" name="Int. J. Syst. Evol. Microbiol.">
        <title>The Global Catalogue of Microorganisms (GCM) 10K type strain sequencing project: providing services to taxonomists for standard genome sequencing and annotation.</title>
        <authorList>
            <consortium name="The Broad Institute Genomics Platform"/>
            <consortium name="The Broad Institute Genome Sequencing Center for Infectious Disease"/>
            <person name="Wu L."/>
            <person name="Ma J."/>
        </authorList>
    </citation>
    <scope>NUCLEOTIDE SEQUENCE [LARGE SCALE GENOMIC DNA]</scope>
    <source>
        <strain evidence="8">JCM 30234</strain>
    </source>
</reference>
<evidence type="ECO:0000256" key="4">
    <source>
        <dbReference type="ARBA" id="ARBA00022729"/>
    </source>
</evidence>
<dbReference type="Pfam" id="PF01297">
    <property type="entry name" value="ZnuA"/>
    <property type="match status" value="1"/>
</dbReference>
<evidence type="ECO:0000256" key="5">
    <source>
        <dbReference type="RuleBase" id="RU003512"/>
    </source>
</evidence>
<keyword evidence="3" id="KW-0479">Metal-binding</keyword>
<dbReference type="PANTHER" id="PTHR42953">
    <property type="entry name" value="HIGH-AFFINITY ZINC UPTAKE SYSTEM PROTEIN ZNUA-RELATED"/>
    <property type="match status" value="1"/>
</dbReference>
<evidence type="ECO:0000313" key="7">
    <source>
        <dbReference type="EMBL" id="MFC7746134.1"/>
    </source>
</evidence>
<keyword evidence="4 6" id="KW-0732">Signal</keyword>
<organism evidence="7 8">
    <name type="scientific">Lentibacillus kimchii</name>
    <dbReference type="NCBI Taxonomy" id="1542911"/>
    <lineage>
        <taxon>Bacteria</taxon>
        <taxon>Bacillati</taxon>
        <taxon>Bacillota</taxon>
        <taxon>Bacilli</taxon>
        <taxon>Bacillales</taxon>
        <taxon>Bacillaceae</taxon>
        <taxon>Lentibacillus</taxon>
    </lineage>
</organism>
<name>A0ABW2UQF9_9BACI</name>
<comment type="similarity">
    <text evidence="5">Belongs to the bacterial solute-binding protein 9 family.</text>
</comment>
<dbReference type="Proteomes" id="UP001596620">
    <property type="component" value="Unassembled WGS sequence"/>
</dbReference>
<accession>A0ABW2UQF9</accession>
<feature type="signal peptide" evidence="6">
    <location>
        <begin position="1"/>
        <end position="19"/>
    </location>
</feature>
<evidence type="ECO:0000256" key="1">
    <source>
        <dbReference type="ARBA" id="ARBA00004196"/>
    </source>
</evidence>
<dbReference type="PROSITE" id="PS51257">
    <property type="entry name" value="PROKAR_LIPOPROTEIN"/>
    <property type="match status" value="1"/>
</dbReference>
<dbReference type="InterPro" id="IPR006127">
    <property type="entry name" value="ZnuA-like"/>
</dbReference>